<dbReference type="Proteomes" id="UP000635828">
    <property type="component" value="Unassembled WGS sequence"/>
</dbReference>
<name>A0ABR7FUP2_9FIRM</name>
<reference evidence="1 2" key="1">
    <citation type="submission" date="2020-08" db="EMBL/GenBank/DDBJ databases">
        <title>Genome public.</title>
        <authorList>
            <person name="Liu C."/>
            <person name="Sun Q."/>
        </authorList>
    </citation>
    <scope>NUCLEOTIDE SEQUENCE [LARGE SCALE GENOMIC DNA]</scope>
    <source>
        <strain evidence="1 2">NSJ-7</strain>
    </source>
</reference>
<evidence type="ECO:0000313" key="1">
    <source>
        <dbReference type="EMBL" id="MBC5678928.1"/>
    </source>
</evidence>
<dbReference type="RefSeq" id="WP_024728930.1">
    <property type="nucleotide sequence ID" value="NZ_JACOOS010000025.1"/>
</dbReference>
<comment type="caution">
    <text evidence="1">The sequence shown here is derived from an EMBL/GenBank/DDBJ whole genome shotgun (WGS) entry which is preliminary data.</text>
</comment>
<sequence length="69" mass="7315">MIKTVSRRIISDITIGLGKVAVAITRSDTIFGTLTDTVFPFTCRCNNRHTVTGNGKIGGINQSFGDGNG</sequence>
<organism evidence="1 2">
    <name type="scientific">Anaerostipes hominis</name>
    <name type="common">ex Liu et al. 2021</name>
    <dbReference type="NCBI Taxonomy" id="2763018"/>
    <lineage>
        <taxon>Bacteria</taxon>
        <taxon>Bacillati</taxon>
        <taxon>Bacillota</taxon>
        <taxon>Clostridia</taxon>
        <taxon>Lachnospirales</taxon>
        <taxon>Lachnospiraceae</taxon>
        <taxon>Anaerostipes</taxon>
    </lineage>
</organism>
<keyword evidence="2" id="KW-1185">Reference proteome</keyword>
<evidence type="ECO:0000313" key="2">
    <source>
        <dbReference type="Proteomes" id="UP000635828"/>
    </source>
</evidence>
<dbReference type="EMBL" id="JACOOS010000025">
    <property type="protein sequence ID" value="MBC5678928.1"/>
    <property type="molecule type" value="Genomic_DNA"/>
</dbReference>
<accession>A0ABR7FUP2</accession>
<protein>
    <submittedName>
        <fullName evidence="1">Uncharacterized protein</fullName>
    </submittedName>
</protein>
<gene>
    <name evidence="1" type="ORF">H8S22_15520</name>
</gene>
<proteinExistence type="predicted"/>